<dbReference type="EMBL" id="LR699119">
    <property type="protein sequence ID" value="VVC76413.1"/>
    <property type="molecule type" value="Genomic_DNA"/>
</dbReference>
<dbReference type="PANTHER" id="PTHR30313:SF2">
    <property type="entry name" value="DNA PRIMASE"/>
    <property type="match status" value="1"/>
</dbReference>
<name>A0A5E4PJ13_9COXI</name>
<reference evidence="5 6" key="1">
    <citation type="submission" date="2019-08" db="EMBL/GenBank/DDBJ databases">
        <authorList>
            <person name="Guy L."/>
        </authorList>
    </citation>
    <scope>NUCLEOTIDE SEQUENCE [LARGE SCALE GENOMIC DNA]</scope>
    <source>
        <strain evidence="5 6">SGT-108</strain>
    </source>
</reference>
<evidence type="ECO:0000256" key="1">
    <source>
        <dbReference type="ARBA" id="ARBA00022723"/>
    </source>
</evidence>
<dbReference type="Pfam" id="PF01807">
    <property type="entry name" value="Zn_ribbon_DnaG"/>
    <property type="match status" value="1"/>
</dbReference>
<keyword evidence="2" id="KW-0863">Zinc-finger</keyword>
<dbReference type="InterPro" id="IPR002694">
    <property type="entry name" value="Znf_CHC2"/>
</dbReference>
<dbReference type="OrthoDB" id="5639125at2"/>
<evidence type="ECO:0000313" key="5">
    <source>
        <dbReference type="EMBL" id="VVC76413.1"/>
    </source>
</evidence>
<dbReference type="SUPFAM" id="SSF57783">
    <property type="entry name" value="Zinc beta-ribbon"/>
    <property type="match status" value="1"/>
</dbReference>
<evidence type="ECO:0000256" key="2">
    <source>
        <dbReference type="ARBA" id="ARBA00022771"/>
    </source>
</evidence>
<dbReference type="KEGG" id="asip:AQUSIP_17250"/>
<feature type="domain" description="Zinc finger CHC2-type" evidence="4">
    <location>
        <begin position="40"/>
        <end position="95"/>
    </location>
</feature>
<protein>
    <submittedName>
        <fullName evidence="5">DNA primase</fullName>
    </submittedName>
</protein>
<dbReference type="GO" id="GO:0008270">
    <property type="term" value="F:zinc ion binding"/>
    <property type="evidence" value="ECO:0007669"/>
    <property type="project" value="UniProtKB-KW"/>
</dbReference>
<dbReference type="InterPro" id="IPR050219">
    <property type="entry name" value="DnaG_primase"/>
</dbReference>
<keyword evidence="6" id="KW-1185">Reference proteome</keyword>
<dbReference type="AlphaFoldDB" id="A0A5E4PJ13"/>
<dbReference type="SMART" id="SM00400">
    <property type="entry name" value="ZnF_CHCC"/>
    <property type="match status" value="1"/>
</dbReference>
<dbReference type="Proteomes" id="UP000324194">
    <property type="component" value="Chromosome 1"/>
</dbReference>
<keyword evidence="3" id="KW-0862">Zinc</keyword>
<dbReference type="GO" id="GO:0006269">
    <property type="term" value="P:DNA replication, synthesis of primer"/>
    <property type="evidence" value="ECO:0007669"/>
    <property type="project" value="TreeGrafter"/>
</dbReference>
<sequence length="99" mass="11107">MKFNSNCKKYKSTFNRNLLPRPGEYYRNQGLKLTGGGEWKSAICPFHEDKNPSLRLRLDSGGFRCMACGAHGGDVLAFHMQLHKLNFMSAARALGALEE</sequence>
<evidence type="ECO:0000259" key="4">
    <source>
        <dbReference type="SMART" id="SM00400"/>
    </source>
</evidence>
<organism evidence="5 6">
    <name type="scientific">Aquicella siphonis</name>
    <dbReference type="NCBI Taxonomy" id="254247"/>
    <lineage>
        <taxon>Bacteria</taxon>
        <taxon>Pseudomonadati</taxon>
        <taxon>Pseudomonadota</taxon>
        <taxon>Gammaproteobacteria</taxon>
        <taxon>Legionellales</taxon>
        <taxon>Coxiellaceae</taxon>
        <taxon>Aquicella</taxon>
    </lineage>
</organism>
<keyword evidence="1" id="KW-0479">Metal-binding</keyword>
<accession>A0A5E4PJ13</accession>
<dbReference type="PANTHER" id="PTHR30313">
    <property type="entry name" value="DNA PRIMASE"/>
    <property type="match status" value="1"/>
</dbReference>
<dbReference type="GO" id="GO:0003899">
    <property type="term" value="F:DNA-directed RNA polymerase activity"/>
    <property type="evidence" value="ECO:0007669"/>
    <property type="project" value="InterPro"/>
</dbReference>
<evidence type="ECO:0000313" key="6">
    <source>
        <dbReference type="Proteomes" id="UP000324194"/>
    </source>
</evidence>
<dbReference type="GO" id="GO:0005737">
    <property type="term" value="C:cytoplasm"/>
    <property type="evidence" value="ECO:0007669"/>
    <property type="project" value="TreeGrafter"/>
</dbReference>
<proteinExistence type="predicted"/>
<dbReference type="Gene3D" id="3.90.580.10">
    <property type="entry name" value="Zinc finger, CHC2-type domain"/>
    <property type="match status" value="1"/>
</dbReference>
<gene>
    <name evidence="5" type="primary">dnaG_2</name>
    <name evidence="5" type="ORF">AQUSIP_17250</name>
</gene>
<evidence type="ECO:0000256" key="3">
    <source>
        <dbReference type="ARBA" id="ARBA00022833"/>
    </source>
</evidence>
<dbReference type="GO" id="GO:0003677">
    <property type="term" value="F:DNA binding"/>
    <property type="evidence" value="ECO:0007669"/>
    <property type="project" value="InterPro"/>
</dbReference>
<dbReference type="InterPro" id="IPR036977">
    <property type="entry name" value="DNA_primase_Znf_CHC2"/>
</dbReference>
<dbReference type="RefSeq" id="WP_148339682.1">
    <property type="nucleotide sequence ID" value="NZ_LR699119.1"/>
</dbReference>